<dbReference type="Proteomes" id="UP001420932">
    <property type="component" value="Unassembled WGS sequence"/>
</dbReference>
<dbReference type="EMBL" id="JBBNAF010000001">
    <property type="protein sequence ID" value="KAK9169082.1"/>
    <property type="molecule type" value="Genomic_DNA"/>
</dbReference>
<name>A0AAP0LF43_9MAGN</name>
<reference evidence="2 3" key="1">
    <citation type="submission" date="2024-01" db="EMBL/GenBank/DDBJ databases">
        <title>Genome assemblies of Stephania.</title>
        <authorList>
            <person name="Yang L."/>
        </authorList>
    </citation>
    <scope>NUCLEOTIDE SEQUENCE [LARGE SCALE GENOMIC DNA]</scope>
    <source>
        <strain evidence="2">YNDBR</strain>
        <tissue evidence="2">Leaf</tissue>
    </source>
</reference>
<organism evidence="2 3">
    <name type="scientific">Stephania yunnanensis</name>
    <dbReference type="NCBI Taxonomy" id="152371"/>
    <lineage>
        <taxon>Eukaryota</taxon>
        <taxon>Viridiplantae</taxon>
        <taxon>Streptophyta</taxon>
        <taxon>Embryophyta</taxon>
        <taxon>Tracheophyta</taxon>
        <taxon>Spermatophyta</taxon>
        <taxon>Magnoliopsida</taxon>
        <taxon>Ranunculales</taxon>
        <taxon>Menispermaceae</taxon>
        <taxon>Menispermoideae</taxon>
        <taxon>Cissampelideae</taxon>
        <taxon>Stephania</taxon>
    </lineage>
</organism>
<comment type="caution">
    <text evidence="2">The sequence shown here is derived from an EMBL/GenBank/DDBJ whole genome shotgun (WGS) entry which is preliminary data.</text>
</comment>
<evidence type="ECO:0000256" key="1">
    <source>
        <dbReference type="SAM" id="Coils"/>
    </source>
</evidence>
<dbReference type="AlphaFoldDB" id="A0AAP0LF43"/>
<gene>
    <name evidence="2" type="ORF">Syun_001222</name>
</gene>
<proteinExistence type="predicted"/>
<evidence type="ECO:0000313" key="3">
    <source>
        <dbReference type="Proteomes" id="UP001420932"/>
    </source>
</evidence>
<keyword evidence="3" id="KW-1185">Reference proteome</keyword>
<evidence type="ECO:0000313" key="2">
    <source>
        <dbReference type="EMBL" id="KAK9169082.1"/>
    </source>
</evidence>
<keyword evidence="1" id="KW-0175">Coiled coil</keyword>
<feature type="coiled-coil region" evidence="1">
    <location>
        <begin position="25"/>
        <end position="73"/>
    </location>
</feature>
<protein>
    <submittedName>
        <fullName evidence="2">Uncharacterized protein</fullName>
    </submittedName>
</protein>
<accession>A0AAP0LF43</accession>
<sequence>MGQSEVKSNDFNFDDVDDLDEVPNVDELRKELEKEVKKTKQLKKSLTISISEIESQNETINVLQSDMNEVLKERCFSQGSRGLD</sequence>